<organism evidence="1 2">
    <name type="scientific">Arenicella chitinivorans</name>
    <dbReference type="NCBI Taxonomy" id="1329800"/>
    <lineage>
        <taxon>Bacteria</taxon>
        <taxon>Pseudomonadati</taxon>
        <taxon>Pseudomonadota</taxon>
        <taxon>Gammaproteobacteria</taxon>
        <taxon>Arenicellales</taxon>
        <taxon>Arenicellaceae</taxon>
        <taxon>Arenicella</taxon>
    </lineage>
</organism>
<dbReference type="Proteomes" id="UP000614811">
    <property type="component" value="Unassembled WGS sequence"/>
</dbReference>
<evidence type="ECO:0000313" key="1">
    <source>
        <dbReference type="EMBL" id="GHA13790.1"/>
    </source>
</evidence>
<gene>
    <name evidence="1" type="ORF">GCM10008090_24430</name>
</gene>
<dbReference type="EMBL" id="BMXA01000004">
    <property type="protein sequence ID" value="GHA13790.1"/>
    <property type="molecule type" value="Genomic_DNA"/>
</dbReference>
<reference evidence="1" key="2">
    <citation type="submission" date="2020-09" db="EMBL/GenBank/DDBJ databases">
        <authorList>
            <person name="Sun Q."/>
            <person name="Kim S."/>
        </authorList>
    </citation>
    <scope>NUCLEOTIDE SEQUENCE</scope>
    <source>
        <strain evidence="1">KCTC 12711</strain>
    </source>
</reference>
<reference evidence="1" key="1">
    <citation type="journal article" date="2014" name="Int. J. Syst. Evol. Microbiol.">
        <title>Complete genome sequence of Corynebacterium casei LMG S-19264T (=DSM 44701T), isolated from a smear-ripened cheese.</title>
        <authorList>
            <consortium name="US DOE Joint Genome Institute (JGI-PGF)"/>
            <person name="Walter F."/>
            <person name="Albersmeier A."/>
            <person name="Kalinowski J."/>
            <person name="Ruckert C."/>
        </authorList>
    </citation>
    <scope>NUCLEOTIDE SEQUENCE</scope>
    <source>
        <strain evidence="1">KCTC 12711</strain>
    </source>
</reference>
<dbReference type="AlphaFoldDB" id="A0A918VQ95"/>
<evidence type="ECO:0000313" key="2">
    <source>
        <dbReference type="Proteomes" id="UP000614811"/>
    </source>
</evidence>
<sequence>MVRLWQMRPAKLATAFITGVAALLGQSVCPEALASQTQLGGHVKLSHSVTGYPQDSADASPQLYDTTSVNLSTIDLRGKLHKKQGAWDLQMDYQFSGLHSHQTDYFESNLGPLLNSGGIGEDDARVFDLNHQQREADHVLVHRLDRLNVGYTAEAAVVRLGRQAVSWGNGLVFNPMDIFNPFDPAAVDKEYKTGDDMVYAQWLLESGNDWQLVMVPRREASTGKLSESVSSLALKYHALTDKYEYDLLLAQHYDDTVLGIGLVSHLGDAITRGDITWVQTDTDWVASAVASVSYSWVLAGRNWSGSAELYYNGYGLDKSTISTIDLIVDTQLTDRIVRGELYSLGRYYAALVANVEMSPRMILTPSLFMNVRDQSGLVQLSANYDWLQNADLVVSVNLPFGADGTENGGIALTDTNTEPTYLASDYHLLAQLSIYF</sequence>
<comment type="caution">
    <text evidence="1">The sequence shown here is derived from an EMBL/GenBank/DDBJ whole genome shotgun (WGS) entry which is preliminary data.</text>
</comment>
<accession>A0A918VQ95</accession>
<keyword evidence="2" id="KW-1185">Reference proteome</keyword>
<name>A0A918VQ95_9GAMM</name>
<proteinExistence type="predicted"/>
<protein>
    <submittedName>
        <fullName evidence="1">Uncharacterized protein</fullName>
    </submittedName>
</protein>